<accession>A0AAN7P2P5</accession>
<dbReference type="CDD" id="cd00117">
    <property type="entry name" value="TFP"/>
    <property type="match status" value="1"/>
</dbReference>
<evidence type="ECO:0000313" key="4">
    <source>
        <dbReference type="Proteomes" id="UP001353858"/>
    </source>
</evidence>
<dbReference type="EMBL" id="JARPUR010000005">
    <property type="protein sequence ID" value="KAK4875232.1"/>
    <property type="molecule type" value="Genomic_DNA"/>
</dbReference>
<feature type="chain" id="PRO_5042854951" description="Protein sleepless" evidence="2">
    <location>
        <begin position="19"/>
        <end position="255"/>
    </location>
</feature>
<comment type="caution">
    <text evidence="3">The sequence shown here is derived from an EMBL/GenBank/DDBJ whole genome shotgun (WGS) entry which is preliminary data.</text>
</comment>
<evidence type="ECO:0008006" key="5">
    <source>
        <dbReference type="Google" id="ProtNLM"/>
    </source>
</evidence>
<name>A0AAN7P2P5_9COLE</name>
<keyword evidence="2" id="KW-0732">Signal</keyword>
<feature type="signal peptide" evidence="2">
    <location>
        <begin position="1"/>
        <end position="18"/>
    </location>
</feature>
<evidence type="ECO:0000256" key="1">
    <source>
        <dbReference type="SAM" id="MobiDB-lite"/>
    </source>
</evidence>
<feature type="region of interest" description="Disordered" evidence="1">
    <location>
        <begin position="131"/>
        <end position="200"/>
    </location>
</feature>
<protein>
    <recommendedName>
        <fullName evidence="5">Protein sleepless</fullName>
    </recommendedName>
</protein>
<organism evidence="3 4">
    <name type="scientific">Aquatica leii</name>
    <dbReference type="NCBI Taxonomy" id="1421715"/>
    <lineage>
        <taxon>Eukaryota</taxon>
        <taxon>Metazoa</taxon>
        <taxon>Ecdysozoa</taxon>
        <taxon>Arthropoda</taxon>
        <taxon>Hexapoda</taxon>
        <taxon>Insecta</taxon>
        <taxon>Pterygota</taxon>
        <taxon>Neoptera</taxon>
        <taxon>Endopterygota</taxon>
        <taxon>Coleoptera</taxon>
        <taxon>Polyphaga</taxon>
        <taxon>Elateriformia</taxon>
        <taxon>Elateroidea</taxon>
        <taxon>Lampyridae</taxon>
        <taxon>Luciolinae</taxon>
        <taxon>Aquatica</taxon>
    </lineage>
</organism>
<dbReference type="AlphaFoldDB" id="A0AAN7P2P5"/>
<evidence type="ECO:0000256" key="2">
    <source>
        <dbReference type="SAM" id="SignalP"/>
    </source>
</evidence>
<keyword evidence="4" id="KW-1185">Reference proteome</keyword>
<dbReference type="Proteomes" id="UP001353858">
    <property type="component" value="Unassembled WGS sequence"/>
</dbReference>
<proteinExistence type="predicted"/>
<sequence length="255" mass="28706">MSCTIIQWFLCLVFVTFAQTSSPNISCYQCIKHIDEECSKEDLKPCPAFSDRCVTHISKTADLGFTIKRECGLGPCGFDDLMTNKGLGMDTCDQSNDEYFCLFCCQENGCNHNSAVLQEFKAALPTEQLLIDDDQDQPSTSTGVKARQCSKTGRPDLKTLQRKGKRRDTDSSSEEENDRFSLQDSEDLETFSDLENPLTPSIPDVQTSDFLQHLKVDDFVLVRYECELYPGRIVHLEDDGEVSISAMKKSASNWK</sequence>
<reference evidence="4" key="1">
    <citation type="submission" date="2023-01" db="EMBL/GenBank/DDBJ databases">
        <title>Key to firefly adult light organ development and bioluminescence: homeobox transcription factors regulate luciferase expression and transportation to peroxisome.</title>
        <authorList>
            <person name="Fu X."/>
        </authorList>
    </citation>
    <scope>NUCLEOTIDE SEQUENCE [LARGE SCALE GENOMIC DNA]</scope>
</reference>
<evidence type="ECO:0000313" key="3">
    <source>
        <dbReference type="EMBL" id="KAK4875232.1"/>
    </source>
</evidence>
<gene>
    <name evidence="3" type="ORF">RN001_011654</name>
</gene>